<gene>
    <name evidence="3" type="ORF">E2K98_13090</name>
    <name evidence="2" type="ORF">RCG21_20945</name>
</gene>
<dbReference type="AlphaFoldDB" id="A0A4V3ATM1"/>
<proteinExistence type="predicted"/>
<dbReference type="PANTHER" id="PTHR46623">
    <property type="entry name" value="CARBOXYMETHYLENEBUTENOLIDASE-RELATED"/>
    <property type="match status" value="1"/>
</dbReference>
<sequence>MTLATEWVRYGKNQEYIGYIAKMDRVNENLPAVLVIQEIWGVDKHIQDITERFAEAGYLAFAPDLYAKAEELRTERVAEVKAFLDTLPHSVWNNPDEREQALRELEEEKQNRVTKTFERMFSGINSSDYIEQLLATSSFLREEYGASKGQGVASVGFCMGGALSAQLACRDPKLKGAVIFYGNAPQDEDIKHIQCPVYGFYGDQDKRISDNVPHLAEQMKQNGKSFEYKIYQNTGHAFFNDTRASYNVASARDAYQQVLQFFHQVLNTETK</sequence>
<organism evidence="3 4">
    <name type="scientific">Bacillus salipaludis</name>
    <dbReference type="NCBI Taxonomy" id="2547811"/>
    <lineage>
        <taxon>Bacteria</taxon>
        <taxon>Bacillati</taxon>
        <taxon>Bacillota</taxon>
        <taxon>Bacilli</taxon>
        <taxon>Bacillales</taxon>
        <taxon>Bacillaceae</taxon>
        <taxon>Bacillus</taxon>
    </lineage>
</organism>
<reference evidence="3 4" key="1">
    <citation type="submission" date="2019-03" db="EMBL/GenBank/DDBJ databases">
        <title>Bacillus niacini sp. nov. a Nicotinate-Metabolizing Mesophile Isolated from Soil.</title>
        <authorList>
            <person name="Zhang G."/>
        </authorList>
    </citation>
    <scope>NUCLEOTIDE SEQUENCE [LARGE SCALE GENOMIC DNA]</scope>
    <source>
        <strain evidence="3 4">WN066</strain>
    </source>
</reference>
<evidence type="ECO:0000313" key="5">
    <source>
        <dbReference type="Proteomes" id="UP001178888"/>
    </source>
</evidence>
<dbReference type="Pfam" id="PF01738">
    <property type="entry name" value="DLH"/>
    <property type="match status" value="1"/>
</dbReference>
<evidence type="ECO:0000313" key="4">
    <source>
        <dbReference type="Proteomes" id="UP000295132"/>
    </source>
</evidence>
<evidence type="ECO:0000313" key="3">
    <source>
        <dbReference type="EMBL" id="TDK60662.1"/>
    </source>
</evidence>
<dbReference type="EMBL" id="JAVGVR010000001">
    <property type="protein sequence ID" value="MDQ6598800.1"/>
    <property type="molecule type" value="Genomic_DNA"/>
</dbReference>
<accession>A0A4V3ATM1</accession>
<dbReference type="EMBL" id="SMYO01000006">
    <property type="protein sequence ID" value="TDK60662.1"/>
    <property type="molecule type" value="Genomic_DNA"/>
</dbReference>
<dbReference type="PANTHER" id="PTHR46623:SF6">
    <property type="entry name" value="ALPHA_BETA-HYDROLASES SUPERFAMILY PROTEIN"/>
    <property type="match status" value="1"/>
</dbReference>
<reference evidence="2" key="2">
    <citation type="submission" date="2023-08" db="EMBL/GenBank/DDBJ databases">
        <title>Nitrogen cycling bacteria in agricultural field soils.</title>
        <authorList>
            <person name="Jang J."/>
        </authorList>
    </citation>
    <scope>NUCLEOTIDE SEQUENCE</scope>
    <source>
        <strain evidence="2">PS3-36</strain>
    </source>
</reference>
<feature type="domain" description="Dienelactone hydrolase" evidence="1">
    <location>
        <begin position="19"/>
        <end position="265"/>
    </location>
</feature>
<protein>
    <submittedName>
        <fullName evidence="3">Dienelactone hydrolase family protein</fullName>
    </submittedName>
</protein>
<dbReference type="InterPro" id="IPR051049">
    <property type="entry name" value="Dienelactone_hydrolase-like"/>
</dbReference>
<comment type="caution">
    <text evidence="3">The sequence shown here is derived from an EMBL/GenBank/DDBJ whole genome shotgun (WGS) entry which is preliminary data.</text>
</comment>
<dbReference type="Proteomes" id="UP000295132">
    <property type="component" value="Unassembled WGS sequence"/>
</dbReference>
<dbReference type="InterPro" id="IPR029058">
    <property type="entry name" value="AB_hydrolase_fold"/>
</dbReference>
<evidence type="ECO:0000313" key="2">
    <source>
        <dbReference type="EMBL" id="MDQ6598800.1"/>
    </source>
</evidence>
<dbReference type="SUPFAM" id="SSF53474">
    <property type="entry name" value="alpha/beta-Hydrolases"/>
    <property type="match status" value="1"/>
</dbReference>
<keyword evidence="5" id="KW-1185">Reference proteome</keyword>
<dbReference type="Proteomes" id="UP001178888">
    <property type="component" value="Unassembled WGS sequence"/>
</dbReference>
<name>A0A4V3ATM1_9BACI</name>
<dbReference type="Gene3D" id="3.40.50.1820">
    <property type="entry name" value="alpha/beta hydrolase"/>
    <property type="match status" value="1"/>
</dbReference>
<evidence type="ECO:0000259" key="1">
    <source>
        <dbReference type="Pfam" id="PF01738"/>
    </source>
</evidence>
<dbReference type="RefSeq" id="WP_133334736.1">
    <property type="nucleotide sequence ID" value="NZ_JAVGVR010000001.1"/>
</dbReference>
<dbReference type="GO" id="GO:0016787">
    <property type="term" value="F:hydrolase activity"/>
    <property type="evidence" value="ECO:0007669"/>
    <property type="project" value="UniProtKB-KW"/>
</dbReference>
<keyword evidence="3" id="KW-0378">Hydrolase</keyword>
<dbReference type="InterPro" id="IPR002925">
    <property type="entry name" value="Dienelactn_hydro"/>
</dbReference>